<reference evidence="1 2" key="1">
    <citation type="submission" date="2017-04" db="EMBL/GenBank/DDBJ databases">
        <title>Novel microbial lineages endemic to geothermal iron-oxide mats fill important gaps in the evolutionary history of Archaea.</title>
        <authorList>
            <person name="Jay Z.J."/>
            <person name="Beam J.P."/>
            <person name="Dlakic M."/>
            <person name="Rusch D.B."/>
            <person name="Kozubal M.A."/>
            <person name="Inskeep W.P."/>
        </authorList>
    </citation>
    <scope>NUCLEOTIDE SEQUENCE [LARGE SCALE GENOMIC DNA]</scope>
    <source>
        <strain evidence="1">ECH_B_2</strain>
    </source>
</reference>
<sequence>MIDYMGAALGMVIIFIAALFFFSGMITNGVAYSTQRNYALNAQNLFDYVLLSTGSPFNWGYTSNQPTAFGLAQPGAPQYTLSPGAVLRLMPMQPLQVGSRTYYYMNLGGVTLIEPPNYYVNYTYAKQLLGISGSYEFQLTLTPALNITVRPLSTTQTGEQEFLITATGYGGAPMPDAQVTAQYVYAINDGGGSKDISVGVQTSSATTNTTGQAVISFPTQPSSTYYLLVQVSAAGIYGAGYYTNNQIGYALANISVYPGSNYVNLTQHCVNSITPPCGVDNYNVTLLIPSGNSYSLFQVCACPSSTQGQGTCLNAGQGSGNTHSTASCPGSFYDGYIAVAISKRGASSPLQLLLVPISPPLFNLKLTYGYSPHGSSSAVTLTRIVEISGISYVAQFAYWPDVGPVFGGY</sequence>
<organism evidence="1 2">
    <name type="scientific">Candidatus Marsarchaeota G2 archaeon ECH_B_2</name>
    <dbReference type="NCBI Taxonomy" id="1978160"/>
    <lineage>
        <taxon>Archaea</taxon>
        <taxon>Candidatus Marsarchaeota</taxon>
        <taxon>Candidatus Marsarchaeota group 2</taxon>
    </lineage>
</organism>
<gene>
    <name evidence="1" type="ORF">B9Q06_00645</name>
</gene>
<protein>
    <submittedName>
        <fullName evidence="1">Uncharacterized protein</fullName>
    </submittedName>
</protein>
<proteinExistence type="predicted"/>
<comment type="caution">
    <text evidence="1">The sequence shown here is derived from an EMBL/GenBank/DDBJ whole genome shotgun (WGS) entry which is preliminary data.</text>
</comment>
<accession>A0A2R6BE11</accession>
<dbReference type="AlphaFoldDB" id="A0A2R6BE11"/>
<dbReference type="EMBL" id="NEXH01000001">
    <property type="protein sequence ID" value="PSN96688.1"/>
    <property type="molecule type" value="Genomic_DNA"/>
</dbReference>
<evidence type="ECO:0000313" key="2">
    <source>
        <dbReference type="Proteomes" id="UP000241284"/>
    </source>
</evidence>
<name>A0A2R6BE11_9ARCH</name>
<dbReference type="Proteomes" id="UP000241284">
    <property type="component" value="Unassembled WGS sequence"/>
</dbReference>
<evidence type="ECO:0000313" key="1">
    <source>
        <dbReference type="EMBL" id="PSN96688.1"/>
    </source>
</evidence>